<reference evidence="1" key="1">
    <citation type="submission" date="2018-05" db="EMBL/GenBank/DDBJ databases">
        <title>Draft genome of Mucuna pruriens seed.</title>
        <authorList>
            <person name="Nnadi N.E."/>
            <person name="Vos R."/>
            <person name="Hasami M.H."/>
            <person name="Devisetty U.K."/>
            <person name="Aguiy J.C."/>
        </authorList>
    </citation>
    <scope>NUCLEOTIDE SEQUENCE [LARGE SCALE GENOMIC DNA]</scope>
    <source>
        <strain evidence="1">JCA_2017</strain>
    </source>
</reference>
<sequence>MKERQRCGNGNNGGREGSYLELQTSKLDNLDRTFHRLIRSTKISEVPNSSNNSSAFASDSTILKSHNVDFDYDLANFDSNLGVCISKFSLDNMANNYRTFKELATIDIMCQPWCIQYSELEQAQSYELKSGLIHLLPKFYGFVGEYPYKHLKEFHGERNLISNMASNIQQSGVIGFATSKVLNEVVSTRNRRLENTITQLTFLVRQLAIGQHHISPLVRVRGICAYVEHPIDVCPIFAEVATMMGDQQYRQLHDQYLNWRYGSHPTQHIPTTTSIQTITTYAACTIEFLGGFGQISQLATIVNQLQSRGSKQIPFQTVLSPQATMSVITLRNIAGANVARVVEVIEVQPPLPSIMHPSIIQPLQPLVITANKLQAKQKERLLQDLKKLRDFYEHLVKHSTLSIITSQERKKEENEI</sequence>
<dbReference type="OrthoDB" id="1422241at2759"/>
<proteinExistence type="predicted"/>
<evidence type="ECO:0000313" key="1">
    <source>
        <dbReference type="EMBL" id="RDX95168.1"/>
    </source>
</evidence>
<feature type="non-terminal residue" evidence="1">
    <location>
        <position position="1"/>
    </location>
</feature>
<comment type="caution">
    <text evidence="1">The sequence shown here is derived from an EMBL/GenBank/DDBJ whole genome shotgun (WGS) entry which is preliminary data.</text>
</comment>
<name>A0A371GX74_MUCPR</name>
<keyword evidence="2" id="KW-1185">Reference proteome</keyword>
<dbReference type="Proteomes" id="UP000257109">
    <property type="component" value="Unassembled WGS sequence"/>
</dbReference>
<dbReference type="AlphaFoldDB" id="A0A371GX74"/>
<organism evidence="1 2">
    <name type="scientific">Mucuna pruriens</name>
    <name type="common">Velvet bean</name>
    <name type="synonym">Dolichos pruriens</name>
    <dbReference type="NCBI Taxonomy" id="157652"/>
    <lineage>
        <taxon>Eukaryota</taxon>
        <taxon>Viridiplantae</taxon>
        <taxon>Streptophyta</taxon>
        <taxon>Embryophyta</taxon>
        <taxon>Tracheophyta</taxon>
        <taxon>Spermatophyta</taxon>
        <taxon>Magnoliopsida</taxon>
        <taxon>eudicotyledons</taxon>
        <taxon>Gunneridae</taxon>
        <taxon>Pentapetalae</taxon>
        <taxon>rosids</taxon>
        <taxon>fabids</taxon>
        <taxon>Fabales</taxon>
        <taxon>Fabaceae</taxon>
        <taxon>Papilionoideae</taxon>
        <taxon>50 kb inversion clade</taxon>
        <taxon>NPAAA clade</taxon>
        <taxon>indigoferoid/millettioid clade</taxon>
        <taxon>Phaseoleae</taxon>
        <taxon>Mucuna</taxon>
    </lineage>
</organism>
<protein>
    <submittedName>
        <fullName evidence="1">Uncharacterized protein</fullName>
    </submittedName>
</protein>
<dbReference type="EMBL" id="QJKJ01004189">
    <property type="protein sequence ID" value="RDX95168.1"/>
    <property type="molecule type" value="Genomic_DNA"/>
</dbReference>
<accession>A0A371GX74</accession>
<gene>
    <name evidence="1" type="ORF">CR513_22343</name>
</gene>
<evidence type="ECO:0000313" key="2">
    <source>
        <dbReference type="Proteomes" id="UP000257109"/>
    </source>
</evidence>